<keyword evidence="4" id="KW-0067">ATP-binding</keyword>
<evidence type="ECO:0000313" key="6">
    <source>
        <dbReference type="EMBL" id="SEB07257.1"/>
    </source>
</evidence>
<dbReference type="PANTHER" id="PTHR43788:SF8">
    <property type="entry name" value="DNA-BINDING PROTEIN SMUBP-2"/>
    <property type="match status" value="1"/>
</dbReference>
<dbReference type="PANTHER" id="PTHR43788">
    <property type="entry name" value="DNA2/NAM7 HELICASE FAMILY MEMBER"/>
    <property type="match status" value="1"/>
</dbReference>
<gene>
    <name evidence="6" type="ORF">SAMN05444370_1521</name>
</gene>
<dbReference type="GO" id="GO:0016787">
    <property type="term" value="F:hydrolase activity"/>
    <property type="evidence" value="ECO:0007669"/>
    <property type="project" value="UniProtKB-KW"/>
</dbReference>
<reference evidence="6 7" key="1">
    <citation type="submission" date="2016-10" db="EMBL/GenBank/DDBJ databases">
        <authorList>
            <person name="de Groot N.N."/>
        </authorList>
    </citation>
    <scope>NUCLEOTIDE SEQUENCE [LARGE SCALE GENOMIC DNA]</scope>
    <source>
        <strain evidence="6 7">DSM 15345</strain>
    </source>
</reference>
<evidence type="ECO:0000259" key="5">
    <source>
        <dbReference type="Pfam" id="PF13087"/>
    </source>
</evidence>
<accession>A0A1H4GCS0</accession>
<keyword evidence="3" id="KW-0347">Helicase</keyword>
<dbReference type="Proteomes" id="UP000198703">
    <property type="component" value="Unassembled WGS sequence"/>
</dbReference>
<keyword evidence="2" id="KW-0378">Hydrolase</keyword>
<evidence type="ECO:0000256" key="4">
    <source>
        <dbReference type="ARBA" id="ARBA00022840"/>
    </source>
</evidence>
<evidence type="ECO:0000313" key="7">
    <source>
        <dbReference type="Proteomes" id="UP000198703"/>
    </source>
</evidence>
<dbReference type="InterPro" id="IPR050534">
    <property type="entry name" value="Coronavir_polyprotein_1ab"/>
</dbReference>
<keyword evidence="1" id="KW-0547">Nucleotide-binding</keyword>
<dbReference type="InterPro" id="IPR027417">
    <property type="entry name" value="P-loop_NTPase"/>
</dbReference>
<dbReference type="RefSeq" id="WP_175479064.1">
    <property type="nucleotide sequence ID" value="NZ_FNQM01000052.1"/>
</dbReference>
<dbReference type="SUPFAM" id="SSF52540">
    <property type="entry name" value="P-loop containing nucleoside triphosphate hydrolases"/>
    <property type="match status" value="1"/>
</dbReference>
<dbReference type="GO" id="GO:0043139">
    <property type="term" value="F:5'-3' DNA helicase activity"/>
    <property type="evidence" value="ECO:0007669"/>
    <property type="project" value="TreeGrafter"/>
</dbReference>
<feature type="domain" description="DNA2/NAM7 helicase-like C-terminal" evidence="5">
    <location>
        <begin position="772"/>
        <end position="907"/>
    </location>
</feature>
<evidence type="ECO:0000256" key="2">
    <source>
        <dbReference type="ARBA" id="ARBA00022801"/>
    </source>
</evidence>
<dbReference type="Pfam" id="PF13087">
    <property type="entry name" value="AAA_12"/>
    <property type="match status" value="1"/>
</dbReference>
<dbReference type="Gene3D" id="3.40.50.300">
    <property type="entry name" value="P-loop containing nucleotide triphosphate hydrolases"/>
    <property type="match status" value="3"/>
</dbReference>
<organism evidence="6 7">
    <name type="scientific">Rubrimonas cliftonensis</name>
    <dbReference type="NCBI Taxonomy" id="89524"/>
    <lineage>
        <taxon>Bacteria</taxon>
        <taxon>Pseudomonadati</taxon>
        <taxon>Pseudomonadota</taxon>
        <taxon>Alphaproteobacteria</taxon>
        <taxon>Rhodobacterales</taxon>
        <taxon>Paracoccaceae</taxon>
        <taxon>Rubrimonas</taxon>
    </lineage>
</organism>
<evidence type="ECO:0000256" key="3">
    <source>
        <dbReference type="ARBA" id="ARBA00022806"/>
    </source>
</evidence>
<dbReference type="EMBL" id="FNQM01000052">
    <property type="protein sequence ID" value="SEB07257.1"/>
    <property type="molecule type" value="Genomic_DNA"/>
</dbReference>
<sequence length="933" mass="99753">MSALGYFRATLADGARPRVDFSRGQLIAWDQIRAGVLDEAFAAGVVRDAARRIVRAPDPDATQVLIAPAIFAARYEHGAAVSLSSQTAPFVLPALLDAKGVLRPHATARPWIARDHLDGAAGDAPQIGALEACDRFLEHRPREPLETWPAMVGWLEAMIEAVAGAPLAKLALPDHVRLDGARLLAEPPPVPARHVLDLLNDLDRERPPGCLPALVRARPCRPLLDASAREAARRGHLGQLGGLWPLSTRQREALHHVDALAEGEILAVAGPPGTGKTTLIRSLVATRVVEAALMGADAPPPIIVVASTNNRAIRSAVESLDGADLPAKLADTPLARRWIPSVGSFAMLMPAAGRARAFEGLQMGRFGPQPDGVVVALHAPEALAAAERSMLDNATAQFARRFDRIEDVADALYAELSAAQAVIGELCVEAGALTAAGADAASILDAKRRVTDAEIAMAAFHDGEVRIETAMRKALPGPIATALLWCLGRRRARWLDARALFRAAGLDHQPFDSLVPVRRADLLPAIQSALSSRRGAVEAETTEATAALREAERRHAARERWPRLIGSLAQTGTPADLADAACADPAELDRLLDVTLRPRAFLLAARWWEVQWLIRTRRLQKPGRPFAFLNQPGRAGGEQRFRHMACVTPCFVSTLHMLPRHFALWNPDGSRPGGDKSLTEFIDLLIIDEAGQVAPELGAPSLALARRAVVVGDVHQIEPIPAVSVAADEANLARSGFTEVQAATIRTQGLAASTGSLMQAAHAATAFASPGDEGVFLNEHRRCPREIVGFCNDLVYGGRLLPMTPDAERRLPPLGWANVRGVARKVGSGWRNDQEAAEIAGWLARRRAEIEAWFDDEVSKVVAIVTPYAGQATALRAALAAVGAPGGLTVGTIHALQGAERQIVMFSPTVTAGALEGPPFFDKTPNMLISTRN</sequence>
<keyword evidence="7" id="KW-1185">Reference proteome</keyword>
<dbReference type="GO" id="GO:0005524">
    <property type="term" value="F:ATP binding"/>
    <property type="evidence" value="ECO:0007669"/>
    <property type="project" value="UniProtKB-KW"/>
</dbReference>
<dbReference type="STRING" id="89524.SAMN05444370_1521"/>
<protein>
    <submittedName>
        <fullName evidence="6">Part of AAA domain-containing protein</fullName>
    </submittedName>
</protein>
<dbReference type="InterPro" id="IPR041679">
    <property type="entry name" value="DNA2/NAM7-like_C"/>
</dbReference>
<evidence type="ECO:0000256" key="1">
    <source>
        <dbReference type="ARBA" id="ARBA00022741"/>
    </source>
</evidence>
<dbReference type="AlphaFoldDB" id="A0A1H4GCS0"/>
<proteinExistence type="predicted"/>
<name>A0A1H4GCS0_9RHOB</name>